<proteinExistence type="predicted"/>
<dbReference type="AlphaFoldDB" id="A0A975KGR5"/>
<name>A0A975KGR5_9BACE</name>
<accession>A0A975KGR5</accession>
<gene>
    <name evidence="1" type="ORF">INE88_02116</name>
</gene>
<protein>
    <submittedName>
        <fullName evidence="1">Uncharacterized protein</fullName>
    </submittedName>
</protein>
<evidence type="ECO:0000313" key="2">
    <source>
        <dbReference type="Proteomes" id="UP000679226"/>
    </source>
</evidence>
<reference evidence="1" key="1">
    <citation type="journal article" date="2021" name="PLoS Genet.">
        <title>Mobile Type VI secretion system loci of the gut Bacteroidales display extensive intra-ecosystem transfer, multi-species spread and geographical clustering.</title>
        <authorList>
            <person name="Garcia-Bayona L."/>
            <person name="Coyne M.J."/>
            <person name="Comstock L.E."/>
        </authorList>
    </citation>
    <scope>NUCLEOTIDE SEQUENCE</scope>
    <source>
        <strain evidence="1">CL11T00C20</strain>
    </source>
</reference>
<dbReference type="Proteomes" id="UP000679226">
    <property type="component" value="Chromosome"/>
</dbReference>
<evidence type="ECO:0000313" key="1">
    <source>
        <dbReference type="EMBL" id="QUT45301.1"/>
    </source>
</evidence>
<dbReference type="EMBL" id="CP072227">
    <property type="protein sequence ID" value="QUT45301.1"/>
    <property type="molecule type" value="Genomic_DNA"/>
</dbReference>
<dbReference type="KEGG" id="beg:INE88_02116"/>
<organism evidence="1 2">
    <name type="scientific">Bacteroides eggerthii</name>
    <dbReference type="NCBI Taxonomy" id="28111"/>
    <lineage>
        <taxon>Bacteria</taxon>
        <taxon>Pseudomonadati</taxon>
        <taxon>Bacteroidota</taxon>
        <taxon>Bacteroidia</taxon>
        <taxon>Bacteroidales</taxon>
        <taxon>Bacteroidaceae</taxon>
        <taxon>Bacteroides</taxon>
    </lineage>
</organism>
<sequence length="52" mass="6132">MTIPLPRLMHIEKGFEQQVRCIGSDAALVIVEVMTRKLTHHRLKTRKRYVKC</sequence>